<evidence type="ECO:0000259" key="3">
    <source>
        <dbReference type="PROSITE" id="PS50215"/>
    </source>
</evidence>
<feature type="compositionally biased region" description="Low complexity" evidence="2">
    <location>
        <begin position="757"/>
        <end position="772"/>
    </location>
</feature>
<feature type="domain" description="Peptidase M12B" evidence="3">
    <location>
        <begin position="271"/>
        <end position="505"/>
    </location>
</feature>
<dbReference type="AlphaFoldDB" id="A0A6J8AZ90"/>
<protein>
    <recommendedName>
        <fullName evidence="3">Peptidase M12B domain-containing protein</fullName>
    </recommendedName>
</protein>
<feature type="compositionally biased region" description="Low complexity" evidence="2">
    <location>
        <begin position="639"/>
        <end position="657"/>
    </location>
</feature>
<feature type="region of interest" description="Disordered" evidence="2">
    <location>
        <begin position="617"/>
        <end position="799"/>
    </location>
</feature>
<dbReference type="PROSITE" id="PS50215">
    <property type="entry name" value="ADAM_MEPRO"/>
    <property type="match status" value="1"/>
</dbReference>
<dbReference type="GO" id="GO:0004222">
    <property type="term" value="F:metalloendopeptidase activity"/>
    <property type="evidence" value="ECO:0007669"/>
    <property type="project" value="InterPro"/>
</dbReference>
<dbReference type="SUPFAM" id="SSF55486">
    <property type="entry name" value="Metalloproteases ('zincins'), catalytic domain"/>
    <property type="match status" value="1"/>
</dbReference>
<dbReference type="Gene3D" id="3.40.1620.60">
    <property type="match status" value="1"/>
</dbReference>
<dbReference type="InterPro" id="IPR001590">
    <property type="entry name" value="Peptidase_M12B"/>
</dbReference>
<dbReference type="OrthoDB" id="6133803at2759"/>
<dbReference type="EMBL" id="CACVKT020002230">
    <property type="protein sequence ID" value="CAC5376725.1"/>
    <property type="molecule type" value="Genomic_DNA"/>
</dbReference>
<keyword evidence="1" id="KW-0479">Metal-binding</keyword>
<feature type="compositionally biased region" description="Low complexity" evidence="2">
    <location>
        <begin position="727"/>
        <end position="742"/>
    </location>
</feature>
<dbReference type="Gene3D" id="3.40.390.10">
    <property type="entry name" value="Collagenase (Catalytic Domain)"/>
    <property type="match status" value="1"/>
</dbReference>
<evidence type="ECO:0000256" key="1">
    <source>
        <dbReference type="PROSITE-ProRule" id="PRU00276"/>
    </source>
</evidence>
<comment type="caution">
    <text evidence="1">Lacks conserved residue(s) required for the propagation of feature annotation.</text>
</comment>
<dbReference type="Proteomes" id="UP000507470">
    <property type="component" value="Unassembled WGS sequence"/>
</dbReference>
<accession>A0A6J8AZ90</accession>
<organism evidence="4 5">
    <name type="scientific">Mytilus coruscus</name>
    <name type="common">Sea mussel</name>
    <dbReference type="NCBI Taxonomy" id="42192"/>
    <lineage>
        <taxon>Eukaryota</taxon>
        <taxon>Metazoa</taxon>
        <taxon>Spiralia</taxon>
        <taxon>Lophotrochozoa</taxon>
        <taxon>Mollusca</taxon>
        <taxon>Bivalvia</taxon>
        <taxon>Autobranchia</taxon>
        <taxon>Pteriomorphia</taxon>
        <taxon>Mytilida</taxon>
        <taxon>Mytiloidea</taxon>
        <taxon>Mytilidae</taxon>
        <taxon>Mytilinae</taxon>
        <taxon>Mytilus</taxon>
    </lineage>
</organism>
<feature type="compositionally biased region" description="Low complexity" evidence="2">
    <location>
        <begin position="696"/>
        <end position="711"/>
    </location>
</feature>
<feature type="compositionally biased region" description="Polar residues" evidence="2">
    <location>
        <begin position="667"/>
        <end position="681"/>
    </location>
</feature>
<name>A0A6J8AZ90_MYTCO</name>
<keyword evidence="1" id="KW-0862">Zinc</keyword>
<feature type="binding site" evidence="1">
    <location>
        <position position="453"/>
    </location>
    <ligand>
        <name>Zn(2+)</name>
        <dbReference type="ChEBI" id="CHEBI:29105"/>
        <note>catalytic</note>
    </ligand>
</feature>
<feature type="active site" evidence="1">
    <location>
        <position position="450"/>
    </location>
</feature>
<feature type="binding site" evidence="1">
    <location>
        <position position="459"/>
    </location>
    <ligand>
        <name>Zn(2+)</name>
        <dbReference type="ChEBI" id="CHEBI:29105"/>
        <note>catalytic</note>
    </ligand>
</feature>
<evidence type="ECO:0000313" key="5">
    <source>
        <dbReference type="Proteomes" id="UP000507470"/>
    </source>
</evidence>
<feature type="compositionally biased region" description="Low complexity" evidence="2">
    <location>
        <begin position="786"/>
        <end position="796"/>
    </location>
</feature>
<gene>
    <name evidence="4" type="ORF">MCOR_13272</name>
</gene>
<proteinExistence type="predicted"/>
<evidence type="ECO:0000256" key="2">
    <source>
        <dbReference type="SAM" id="MobiDB-lite"/>
    </source>
</evidence>
<dbReference type="GO" id="GO:0006508">
    <property type="term" value="P:proteolysis"/>
    <property type="evidence" value="ECO:0007669"/>
    <property type="project" value="InterPro"/>
</dbReference>
<dbReference type="InterPro" id="IPR024079">
    <property type="entry name" value="MetalloPept_cat_dom_sf"/>
</dbReference>
<keyword evidence="5" id="KW-1185">Reference proteome</keyword>
<sequence length="950" mass="106061">MLKYSELLTQLSLKQLSMKPFLILCYVGCTLGKFMHVHDSGSDYAFVDLSNVLEHKTRHKRQTDEAPCDLKEELFLPISYKNNKKTLQLTRNNQFSTESIPLLIQDEYGYLTKKKKTRKNEVTSLYYYEEDGIRIPIMVKCRFQKDCSSSRCEITGDLLTQDKLIEIAGSAADKKAEYDKALDEVPHNVKFLPGFEDTIVTGTDDARVPGLDPEGCPNDKLPPVLEPSKKIKMDDILSEEALHILAKEKQKDKGKRKKRQTSGNLFAEDENVIDLVMTNDFQYFQQFKNLDGIAKTNDEALELMVEKQAYNAYAIDNIMFNIRRYAPDIKLRVHLNAIIPIMAHEDAAAWSDNPIKLSETEIHLDADKALDALVKFVYNNSYLMVNVDHVMAFTGQDLVRNNTKLEIIERAVKGYTFTSRDGVMCKQPYYAVSIIESPGIGFVPRVAAHELAHNMRCPHDVTAGCTSEEQFVMSPNFKAATYTYRTNPYTFSPCSIEKIREHLLNLSGLMSNEATNEPKYECLKHHSVNGDYSFVDQSILPGQRYQGNDQCRYLMSDPYSVLCVKPRPSYCWDYLYCLNSKDGYCYGVYAYNGSPCNETAICYYGNCMLKEYIPKSTTTEAPSPPEVTTEKESTTKQATTGVTELTSTTEASPPTEFTTEKESTTKQATTGVTELTTTSDASPPPEVTTEKESTTKKVTTGVTELTTTTTKAPPPPEVTTEKESTTKKVTTGVTELTTTTEAAPPPAVTTEKESTTKKVTTGVTELTTTTTKAPPPPEVTTEKESTGVTELTTTTENPVLPQWSEWTLCSKKCDRKRSRFCGRNEECKKGRIKQHEACTDDFCQEDKYVATTTNDHDNVGKAIDKAIDKAKGKAIDKAIDKAKGKAIDKAIDKAKGKAIDKAIDKAKGKVIDKAIDKAKGKDIDEAIDKAKGKAIDKTKTKGKAKIKGKR</sequence>
<dbReference type="GO" id="GO:0046872">
    <property type="term" value="F:metal ion binding"/>
    <property type="evidence" value="ECO:0007669"/>
    <property type="project" value="UniProtKB-KW"/>
</dbReference>
<evidence type="ECO:0000313" key="4">
    <source>
        <dbReference type="EMBL" id="CAC5376725.1"/>
    </source>
</evidence>
<feature type="binding site" evidence="1">
    <location>
        <position position="449"/>
    </location>
    <ligand>
        <name>Zn(2+)</name>
        <dbReference type="ChEBI" id="CHEBI:29105"/>
        <note>catalytic</note>
    </ligand>
</feature>
<reference evidence="4 5" key="1">
    <citation type="submission" date="2020-06" db="EMBL/GenBank/DDBJ databases">
        <authorList>
            <person name="Li R."/>
            <person name="Bekaert M."/>
        </authorList>
    </citation>
    <scope>NUCLEOTIDE SEQUENCE [LARGE SCALE GENOMIC DNA]</scope>
    <source>
        <strain evidence="5">wild</strain>
    </source>
</reference>